<gene>
    <name evidence="1" type="ORF">GALMADRAFT_139724</name>
</gene>
<evidence type="ECO:0000313" key="1">
    <source>
        <dbReference type="EMBL" id="KDR76859.1"/>
    </source>
</evidence>
<evidence type="ECO:0000313" key="2">
    <source>
        <dbReference type="Proteomes" id="UP000027222"/>
    </source>
</evidence>
<dbReference type="AlphaFoldDB" id="A0A067TAE0"/>
<proteinExistence type="predicted"/>
<dbReference type="OrthoDB" id="3001771at2759"/>
<dbReference type="STRING" id="685588.A0A067TAE0"/>
<name>A0A067TAE0_GALM3</name>
<organism evidence="1 2">
    <name type="scientific">Galerina marginata (strain CBS 339.88)</name>
    <dbReference type="NCBI Taxonomy" id="685588"/>
    <lineage>
        <taxon>Eukaryota</taxon>
        <taxon>Fungi</taxon>
        <taxon>Dikarya</taxon>
        <taxon>Basidiomycota</taxon>
        <taxon>Agaricomycotina</taxon>
        <taxon>Agaricomycetes</taxon>
        <taxon>Agaricomycetidae</taxon>
        <taxon>Agaricales</taxon>
        <taxon>Agaricineae</taxon>
        <taxon>Strophariaceae</taxon>
        <taxon>Galerina</taxon>
    </lineage>
</organism>
<protein>
    <recommendedName>
        <fullName evidence="3">F-box domain-containing protein</fullName>
    </recommendedName>
</protein>
<keyword evidence="2" id="KW-1185">Reference proteome</keyword>
<reference evidence="2" key="1">
    <citation type="journal article" date="2014" name="Proc. Natl. Acad. Sci. U.S.A.">
        <title>Extensive sampling of basidiomycete genomes demonstrates inadequacy of the white-rot/brown-rot paradigm for wood decay fungi.</title>
        <authorList>
            <person name="Riley R."/>
            <person name="Salamov A.A."/>
            <person name="Brown D.W."/>
            <person name="Nagy L.G."/>
            <person name="Floudas D."/>
            <person name="Held B.W."/>
            <person name="Levasseur A."/>
            <person name="Lombard V."/>
            <person name="Morin E."/>
            <person name="Otillar R."/>
            <person name="Lindquist E.A."/>
            <person name="Sun H."/>
            <person name="LaButti K.M."/>
            <person name="Schmutz J."/>
            <person name="Jabbour D."/>
            <person name="Luo H."/>
            <person name="Baker S.E."/>
            <person name="Pisabarro A.G."/>
            <person name="Walton J.D."/>
            <person name="Blanchette R.A."/>
            <person name="Henrissat B."/>
            <person name="Martin F."/>
            <person name="Cullen D."/>
            <person name="Hibbett D.S."/>
            <person name="Grigoriev I.V."/>
        </authorList>
    </citation>
    <scope>NUCLEOTIDE SEQUENCE [LARGE SCALE GENOMIC DNA]</scope>
    <source>
        <strain evidence="2">CBS 339.88</strain>
    </source>
</reference>
<dbReference type="EMBL" id="KL142378">
    <property type="protein sequence ID" value="KDR76859.1"/>
    <property type="molecule type" value="Genomic_DNA"/>
</dbReference>
<dbReference type="HOGENOM" id="CLU_1235097_0_0_1"/>
<accession>A0A067TAE0</accession>
<evidence type="ECO:0008006" key="3">
    <source>
        <dbReference type="Google" id="ProtNLM"/>
    </source>
</evidence>
<sequence length="224" mass="25306">MESTFIDRLPVKLHICIFNYLLAHSRDSYLESPSEEYEDQEAEAALWGRPPPTPSPRKLVRYWTGTDSRSPYLFPFNVAKVCTKWRDILSQFPVCWTRIVFDVATDPTPLLEAFSWSKDLEGLEVVVFTSAKHSKDTDKETKARENQRVAAIARAFRPHAHQCKSISFDVVYESSLPPPSIFFLREAPALEELTLECVIYDAFTGNLTSTPTIGEANASLATLG</sequence>
<dbReference type="Proteomes" id="UP000027222">
    <property type="component" value="Unassembled WGS sequence"/>
</dbReference>